<gene>
    <name evidence="1" type="ORF">CBM2634_A80242</name>
</gene>
<proteinExistence type="predicted"/>
<dbReference type="RefSeq" id="WP_116382202.1">
    <property type="nucleotide sequence ID" value="NZ_LS483233.1"/>
</dbReference>
<dbReference type="AlphaFoldDB" id="A0A375J569"/>
<reference evidence="1 2" key="1">
    <citation type="submission" date="2018-01" db="EMBL/GenBank/DDBJ databases">
        <authorList>
            <person name="Gaut B.S."/>
            <person name="Morton B.R."/>
            <person name="Clegg M.T."/>
            <person name="Duvall M.R."/>
        </authorList>
    </citation>
    <scope>NUCLEOTIDE SEQUENCE [LARGE SCALE GENOMIC DNA]</scope>
    <source>
        <strain evidence="1">Cupriavidus taiwanensis cmp 52</strain>
    </source>
</reference>
<dbReference type="Proteomes" id="UP000256805">
    <property type="component" value="Unassembled WGS sequence"/>
</dbReference>
<dbReference type="EMBL" id="OVTA01000030">
    <property type="protein sequence ID" value="SPR99310.1"/>
    <property type="molecule type" value="Genomic_DNA"/>
</dbReference>
<name>A0A375J569_9BURK</name>
<accession>A0A375J569</accession>
<evidence type="ECO:0000313" key="1">
    <source>
        <dbReference type="EMBL" id="SPR99310.1"/>
    </source>
</evidence>
<organism evidence="1 2">
    <name type="scientific">Cupriavidus taiwanensis</name>
    <dbReference type="NCBI Taxonomy" id="164546"/>
    <lineage>
        <taxon>Bacteria</taxon>
        <taxon>Pseudomonadati</taxon>
        <taxon>Pseudomonadota</taxon>
        <taxon>Betaproteobacteria</taxon>
        <taxon>Burkholderiales</taxon>
        <taxon>Burkholderiaceae</taxon>
        <taxon>Cupriavidus</taxon>
    </lineage>
</organism>
<sequence length="91" mass="9982">MTYTNIRPSLLTVAQINDLSAAIASAIYELAFLECWPEGVARNIVAIVDSLRACDLVETLGYYQERLAEVRAGFASPAQKLRLVPPAESQQ</sequence>
<evidence type="ECO:0000313" key="2">
    <source>
        <dbReference type="Proteomes" id="UP000256805"/>
    </source>
</evidence>
<protein>
    <submittedName>
        <fullName evidence="1">Uncharacterized protein</fullName>
    </submittedName>
</protein>